<accession>A0A1M7KC03</accession>
<evidence type="ECO:0000313" key="2">
    <source>
        <dbReference type="EMBL" id="SHM62778.1"/>
    </source>
</evidence>
<sequence>MLSGKTGQIDHPIPVQIDLYCPEIIYISQFCLLVLVSSKRFLQK</sequence>
<reference evidence="3" key="1">
    <citation type="submission" date="2016-11" db="EMBL/GenBank/DDBJ databases">
        <authorList>
            <person name="Varghese N."/>
            <person name="Submissions S."/>
        </authorList>
    </citation>
    <scope>NUCLEOTIDE SEQUENCE [LARGE SCALE GENOMIC DNA]</scope>
    <source>
        <strain evidence="3">CGMCC 1.2749</strain>
    </source>
</reference>
<dbReference type="AlphaFoldDB" id="A0A1M7KC03"/>
<keyword evidence="3" id="KW-1185">Reference proteome</keyword>
<keyword evidence="1" id="KW-1133">Transmembrane helix</keyword>
<organism evidence="2 3">
    <name type="scientific">Flavobacterium xinjiangense</name>
    <dbReference type="NCBI Taxonomy" id="178356"/>
    <lineage>
        <taxon>Bacteria</taxon>
        <taxon>Pseudomonadati</taxon>
        <taxon>Bacteroidota</taxon>
        <taxon>Flavobacteriia</taxon>
        <taxon>Flavobacteriales</taxon>
        <taxon>Flavobacteriaceae</taxon>
        <taxon>Flavobacterium</taxon>
    </lineage>
</organism>
<proteinExistence type="predicted"/>
<dbReference type="EMBL" id="FRCL01000005">
    <property type="protein sequence ID" value="SHM62778.1"/>
    <property type="molecule type" value="Genomic_DNA"/>
</dbReference>
<gene>
    <name evidence="2" type="ORF">SAMN05216269_105260</name>
</gene>
<keyword evidence="1" id="KW-0472">Membrane</keyword>
<feature type="transmembrane region" description="Helical" evidence="1">
    <location>
        <begin position="24"/>
        <end position="42"/>
    </location>
</feature>
<evidence type="ECO:0000313" key="3">
    <source>
        <dbReference type="Proteomes" id="UP000184092"/>
    </source>
</evidence>
<dbReference type="Proteomes" id="UP000184092">
    <property type="component" value="Unassembled WGS sequence"/>
</dbReference>
<protein>
    <submittedName>
        <fullName evidence="2">Uncharacterized protein</fullName>
    </submittedName>
</protein>
<name>A0A1M7KC03_9FLAO</name>
<keyword evidence="1" id="KW-0812">Transmembrane</keyword>
<evidence type="ECO:0000256" key="1">
    <source>
        <dbReference type="SAM" id="Phobius"/>
    </source>
</evidence>